<dbReference type="InterPro" id="IPR029058">
    <property type="entry name" value="AB_hydrolase_fold"/>
</dbReference>
<dbReference type="Gene3D" id="1.10.3020.20">
    <property type="match status" value="1"/>
</dbReference>
<evidence type="ECO:0000256" key="1">
    <source>
        <dbReference type="ARBA" id="ARBA00022801"/>
    </source>
</evidence>
<gene>
    <name evidence="3" type="ORF">BJX66DRAFT_349004</name>
</gene>
<name>A0ABR4FL04_9EURO</name>
<protein>
    <submittedName>
        <fullName evidence="3">Alpha/beta-hydrolase</fullName>
    </submittedName>
</protein>
<dbReference type="InterPro" id="IPR000383">
    <property type="entry name" value="Xaa-Pro-like_dom"/>
</dbReference>
<dbReference type="Proteomes" id="UP001610563">
    <property type="component" value="Unassembled WGS sequence"/>
</dbReference>
<comment type="caution">
    <text evidence="3">The sequence shown here is derived from an EMBL/GenBank/DDBJ whole genome shotgun (WGS) entry which is preliminary data.</text>
</comment>
<proteinExistence type="predicted"/>
<dbReference type="NCBIfam" id="TIGR00976">
    <property type="entry name" value="CocE_NonD"/>
    <property type="match status" value="1"/>
</dbReference>
<evidence type="ECO:0000313" key="3">
    <source>
        <dbReference type="EMBL" id="KAL2783933.1"/>
    </source>
</evidence>
<evidence type="ECO:0000313" key="4">
    <source>
        <dbReference type="Proteomes" id="UP001610563"/>
    </source>
</evidence>
<dbReference type="PANTHER" id="PTHR43056:SF10">
    <property type="entry name" value="COCE_NOND FAMILY, PUTATIVE (AFU_ORTHOLOGUE AFUA_7G00600)-RELATED"/>
    <property type="match status" value="1"/>
</dbReference>
<dbReference type="Gene3D" id="2.60.120.260">
    <property type="entry name" value="Galactose-binding domain-like"/>
    <property type="match status" value="1"/>
</dbReference>
<keyword evidence="4" id="KW-1185">Reference proteome</keyword>
<organism evidence="3 4">
    <name type="scientific">Aspergillus keveii</name>
    <dbReference type="NCBI Taxonomy" id="714993"/>
    <lineage>
        <taxon>Eukaryota</taxon>
        <taxon>Fungi</taxon>
        <taxon>Dikarya</taxon>
        <taxon>Ascomycota</taxon>
        <taxon>Pezizomycotina</taxon>
        <taxon>Eurotiomycetes</taxon>
        <taxon>Eurotiomycetidae</taxon>
        <taxon>Eurotiales</taxon>
        <taxon>Aspergillaceae</taxon>
        <taxon>Aspergillus</taxon>
        <taxon>Aspergillus subgen. Nidulantes</taxon>
    </lineage>
</organism>
<dbReference type="InterPro" id="IPR013736">
    <property type="entry name" value="Xaa-Pro_dipept_C"/>
</dbReference>
<dbReference type="SUPFAM" id="SSF49785">
    <property type="entry name" value="Galactose-binding domain-like"/>
    <property type="match status" value="1"/>
</dbReference>
<dbReference type="PANTHER" id="PTHR43056">
    <property type="entry name" value="PEPTIDASE S9 PROLYL OLIGOPEPTIDASE"/>
    <property type="match status" value="1"/>
</dbReference>
<dbReference type="InterPro" id="IPR005674">
    <property type="entry name" value="CocE/Ser_esterase"/>
</dbReference>
<accession>A0ABR4FL04</accession>
<dbReference type="Gene3D" id="3.40.50.1820">
    <property type="entry name" value="alpha/beta hydrolase"/>
    <property type="match status" value="1"/>
</dbReference>
<feature type="domain" description="Xaa-Pro dipeptidyl-peptidase C-terminal" evidence="2">
    <location>
        <begin position="342"/>
        <end position="598"/>
    </location>
</feature>
<dbReference type="InterPro" id="IPR008979">
    <property type="entry name" value="Galactose-bd-like_sf"/>
</dbReference>
<sequence>MATNTSPSARHGSKISQRFPDAVFQKLTYPKDHPLYRYKEFQQSTTVLPSGHCGFPGSRKFGVDVYFDRNVSIVVRDGITLYADVFRCVTSDTVPVPVILPWSAYGKTGTGPQTYDFMAPFRAAIPFGRTSGYEKFEAPDPAEWCERGYAVLNIDARGAGDSEGDIAFWGDQEAEDIYDVIEWLTKQPWCNGSIAMAGNSWLAISQVNFASRLAHPALKALAPWESYTDLYRQVVARGGRPHLEKFHKLIIGGFAGNGYAEDPFSMLAKRPLYDDYWEAKRIPVERIGNIPIYIVGSYSTSIHLLGSLDTYDNAQSRRKWLRIHPYNEWYDFYRPDISDELQRYFDYYCKGIDNGWEDLTPPVRLSLLGFEGSPAQTVVERAEQEFPPARQVLRTYHLNARTRTLQETAVDEAASVSYDGHSLSASADFALYFSETTEICGYSKVKLWMSCNDHDDFDVAVQIRKIGADGNLMEQLNYPCPVAIDEVPDVNVAKYLGPQGFLRASHAVSMDKSTEDRLRVEYRHDRRKPVPRGRIVPLQITLWPMGMVLAPGEGIMLRISGHDMGLPEVESLRATSPEDQNIGRHNLFTGDEHDSFLLLPIIPSQQGR</sequence>
<evidence type="ECO:0000259" key="2">
    <source>
        <dbReference type="SMART" id="SM00939"/>
    </source>
</evidence>
<dbReference type="SUPFAM" id="SSF53474">
    <property type="entry name" value="alpha/beta-Hydrolases"/>
    <property type="match status" value="1"/>
</dbReference>
<dbReference type="SMART" id="SM00939">
    <property type="entry name" value="PepX_C"/>
    <property type="match status" value="1"/>
</dbReference>
<dbReference type="EMBL" id="JBFTWV010000203">
    <property type="protein sequence ID" value="KAL2783933.1"/>
    <property type="molecule type" value="Genomic_DNA"/>
</dbReference>
<dbReference type="Pfam" id="PF08530">
    <property type="entry name" value="PepX_C"/>
    <property type="match status" value="1"/>
</dbReference>
<dbReference type="Pfam" id="PF02129">
    <property type="entry name" value="Peptidase_S15"/>
    <property type="match status" value="1"/>
</dbReference>
<reference evidence="3 4" key="1">
    <citation type="submission" date="2024-07" db="EMBL/GenBank/DDBJ databases">
        <title>Section-level genome sequencing and comparative genomics of Aspergillus sections Usti and Cavernicolus.</title>
        <authorList>
            <consortium name="Lawrence Berkeley National Laboratory"/>
            <person name="Nybo J.L."/>
            <person name="Vesth T.C."/>
            <person name="Theobald S."/>
            <person name="Frisvad J.C."/>
            <person name="Larsen T.O."/>
            <person name="Kjaerboelling I."/>
            <person name="Rothschild-Mancinelli K."/>
            <person name="Lyhne E.K."/>
            <person name="Kogle M.E."/>
            <person name="Barry K."/>
            <person name="Clum A."/>
            <person name="Na H."/>
            <person name="Ledsgaard L."/>
            <person name="Lin J."/>
            <person name="Lipzen A."/>
            <person name="Kuo A."/>
            <person name="Riley R."/>
            <person name="Mondo S."/>
            <person name="Labutti K."/>
            <person name="Haridas S."/>
            <person name="Pangalinan J."/>
            <person name="Salamov A.A."/>
            <person name="Simmons B.A."/>
            <person name="Magnuson J.K."/>
            <person name="Chen J."/>
            <person name="Drula E."/>
            <person name="Henrissat B."/>
            <person name="Wiebenga A."/>
            <person name="Lubbers R.J."/>
            <person name="Gomes A.C."/>
            <person name="Makela M.R."/>
            <person name="Stajich J."/>
            <person name="Grigoriev I.V."/>
            <person name="Mortensen U.H."/>
            <person name="De Vries R.P."/>
            <person name="Baker S.E."/>
            <person name="Andersen M.R."/>
        </authorList>
    </citation>
    <scope>NUCLEOTIDE SEQUENCE [LARGE SCALE GENOMIC DNA]</scope>
    <source>
        <strain evidence="3 4">CBS 209.92</strain>
    </source>
</reference>
<dbReference type="InterPro" id="IPR050585">
    <property type="entry name" value="Xaa-Pro_dipeptidyl-ppase/CocE"/>
</dbReference>
<keyword evidence="1" id="KW-0378">Hydrolase</keyword>